<feature type="region of interest" description="Disordered" evidence="1">
    <location>
        <begin position="25"/>
        <end position="71"/>
    </location>
</feature>
<keyword evidence="3" id="KW-1185">Reference proteome</keyword>
<name>A0A7J7D695_TRIWF</name>
<dbReference type="InParanoid" id="A0A7J7D695"/>
<dbReference type="EMBL" id="JAAARO010000010">
    <property type="protein sequence ID" value="KAF5741831.1"/>
    <property type="molecule type" value="Genomic_DNA"/>
</dbReference>
<organism evidence="2 3">
    <name type="scientific">Tripterygium wilfordii</name>
    <name type="common">Thunder God vine</name>
    <dbReference type="NCBI Taxonomy" id="458696"/>
    <lineage>
        <taxon>Eukaryota</taxon>
        <taxon>Viridiplantae</taxon>
        <taxon>Streptophyta</taxon>
        <taxon>Embryophyta</taxon>
        <taxon>Tracheophyta</taxon>
        <taxon>Spermatophyta</taxon>
        <taxon>Magnoliopsida</taxon>
        <taxon>eudicotyledons</taxon>
        <taxon>Gunneridae</taxon>
        <taxon>Pentapetalae</taxon>
        <taxon>rosids</taxon>
        <taxon>fabids</taxon>
        <taxon>Celastrales</taxon>
        <taxon>Celastraceae</taxon>
        <taxon>Tripterygium</taxon>
    </lineage>
</organism>
<dbReference type="Proteomes" id="UP000593562">
    <property type="component" value="Unassembled WGS sequence"/>
</dbReference>
<sequence length="169" mass="18819">MNTKTMRLPPRRFLTPCKRKERDGFFNSVKPSVFTPTTSPPPQTTIPSKLPKPTTDVSFDKPTPTTPEPIKSNQLLAGYLAHEFLSKGTLFGQPFDPAETRAEIVAKKEKVMSSRKAEPSRGGSEGGRVEPSKDKCERYVEISDLLRRGKGAHIQGIVNPTQLARFLHM</sequence>
<dbReference type="FunCoup" id="A0A7J7D695">
    <property type="interactions" value="832"/>
</dbReference>
<accession>A0A7J7D695</accession>
<proteinExistence type="predicted"/>
<gene>
    <name evidence="2" type="ORF">HS088_TW10G00837</name>
</gene>
<dbReference type="OrthoDB" id="687843at2759"/>
<comment type="caution">
    <text evidence="2">The sequence shown here is derived from an EMBL/GenBank/DDBJ whole genome shotgun (WGS) entry which is preliminary data.</text>
</comment>
<feature type="compositionally biased region" description="Basic and acidic residues" evidence="1">
    <location>
        <begin position="108"/>
        <end position="119"/>
    </location>
</feature>
<evidence type="ECO:0000313" key="2">
    <source>
        <dbReference type="EMBL" id="KAF5741831.1"/>
    </source>
</evidence>
<feature type="region of interest" description="Disordered" evidence="1">
    <location>
        <begin position="108"/>
        <end position="134"/>
    </location>
</feature>
<evidence type="ECO:0000313" key="3">
    <source>
        <dbReference type="Proteomes" id="UP000593562"/>
    </source>
</evidence>
<reference evidence="2 3" key="1">
    <citation type="journal article" date="2020" name="Nat. Commun.">
        <title>Genome of Tripterygium wilfordii and identification of cytochrome P450 involved in triptolide biosynthesis.</title>
        <authorList>
            <person name="Tu L."/>
            <person name="Su P."/>
            <person name="Zhang Z."/>
            <person name="Gao L."/>
            <person name="Wang J."/>
            <person name="Hu T."/>
            <person name="Zhou J."/>
            <person name="Zhang Y."/>
            <person name="Zhao Y."/>
            <person name="Liu Y."/>
            <person name="Song Y."/>
            <person name="Tong Y."/>
            <person name="Lu Y."/>
            <person name="Yang J."/>
            <person name="Xu C."/>
            <person name="Jia M."/>
            <person name="Peters R.J."/>
            <person name="Huang L."/>
            <person name="Gao W."/>
        </authorList>
    </citation>
    <scope>NUCLEOTIDE SEQUENCE [LARGE SCALE GENOMIC DNA]</scope>
    <source>
        <strain evidence="3">cv. XIE 37</strain>
        <tissue evidence="2">Leaf</tissue>
    </source>
</reference>
<dbReference type="AlphaFoldDB" id="A0A7J7D695"/>
<dbReference type="PANTHER" id="PTHR34657">
    <property type="entry name" value="EMBRYO SAC DEVELOPMENT ARREST 6"/>
    <property type="match status" value="1"/>
</dbReference>
<protein>
    <submittedName>
        <fullName evidence="2">Uncharacterized protein</fullName>
    </submittedName>
</protein>
<evidence type="ECO:0000256" key="1">
    <source>
        <dbReference type="SAM" id="MobiDB-lite"/>
    </source>
</evidence>
<dbReference type="PANTHER" id="PTHR34657:SF10">
    <property type="entry name" value="F21M11.6 PROTEIN"/>
    <property type="match status" value="1"/>
</dbReference>